<dbReference type="PROSITE" id="PS50073">
    <property type="entry name" value="COPPER_FIST_2"/>
    <property type="match status" value="1"/>
</dbReference>
<dbReference type="PRINTS" id="PR00617">
    <property type="entry name" value="COPPERFIST"/>
</dbReference>
<dbReference type="Pfam" id="PF00649">
    <property type="entry name" value="Copper-fist"/>
    <property type="match status" value="1"/>
</dbReference>
<evidence type="ECO:0000313" key="10">
    <source>
        <dbReference type="Proteomes" id="UP000193560"/>
    </source>
</evidence>
<comment type="caution">
    <text evidence="9">The sequence shown here is derived from an EMBL/GenBank/DDBJ whole genome shotgun (WGS) entry which is preliminary data.</text>
</comment>
<organism evidence="9 10">
    <name type="scientific">Absidia repens</name>
    <dbReference type="NCBI Taxonomy" id="90262"/>
    <lineage>
        <taxon>Eukaryota</taxon>
        <taxon>Fungi</taxon>
        <taxon>Fungi incertae sedis</taxon>
        <taxon>Mucoromycota</taxon>
        <taxon>Mucoromycotina</taxon>
        <taxon>Mucoromycetes</taxon>
        <taxon>Mucorales</taxon>
        <taxon>Cunninghamellaceae</taxon>
        <taxon>Absidia</taxon>
    </lineage>
</organism>
<evidence type="ECO:0000256" key="4">
    <source>
        <dbReference type="ARBA" id="ARBA00023008"/>
    </source>
</evidence>
<dbReference type="GO" id="GO:0005507">
    <property type="term" value="F:copper ion binding"/>
    <property type="evidence" value="ECO:0007669"/>
    <property type="project" value="InterPro"/>
</dbReference>
<dbReference type="AlphaFoldDB" id="A0A1X2IBE2"/>
<accession>A0A1X2IBE2</accession>
<dbReference type="InterPro" id="IPR001083">
    <property type="entry name" value="Cu_fist_DNA-bd_dom"/>
</dbReference>
<name>A0A1X2IBE2_9FUNG</name>
<evidence type="ECO:0000256" key="1">
    <source>
        <dbReference type="ARBA" id="ARBA00004123"/>
    </source>
</evidence>
<keyword evidence="4" id="KW-0186">Copper</keyword>
<dbReference type="GO" id="GO:0045944">
    <property type="term" value="P:positive regulation of transcription by RNA polymerase II"/>
    <property type="evidence" value="ECO:0007669"/>
    <property type="project" value="TreeGrafter"/>
</dbReference>
<gene>
    <name evidence="9" type="ORF">BCR42DRAFT_420574</name>
</gene>
<dbReference type="FunFam" id="3.90.430.10:FF:000001">
    <property type="entry name" value="Copper fist DNA-binding protein"/>
    <property type="match status" value="1"/>
</dbReference>
<dbReference type="SMART" id="SM01090">
    <property type="entry name" value="Copper-fist"/>
    <property type="match status" value="1"/>
</dbReference>
<evidence type="ECO:0000256" key="5">
    <source>
        <dbReference type="ARBA" id="ARBA00023015"/>
    </source>
</evidence>
<dbReference type="GO" id="GO:0000978">
    <property type="term" value="F:RNA polymerase II cis-regulatory region sequence-specific DNA binding"/>
    <property type="evidence" value="ECO:0007669"/>
    <property type="project" value="TreeGrafter"/>
</dbReference>
<proteinExistence type="predicted"/>
<protein>
    <submittedName>
        <fullName evidence="9">Copper fist DNA binding domain-domain-containing protein</fullName>
    </submittedName>
</protein>
<evidence type="ECO:0000313" key="9">
    <source>
        <dbReference type="EMBL" id="ORZ12421.1"/>
    </source>
</evidence>
<evidence type="ECO:0000256" key="7">
    <source>
        <dbReference type="ARBA" id="ARBA00023242"/>
    </source>
</evidence>
<reference evidence="9 10" key="1">
    <citation type="submission" date="2016-07" db="EMBL/GenBank/DDBJ databases">
        <title>Pervasive Adenine N6-methylation of Active Genes in Fungi.</title>
        <authorList>
            <consortium name="DOE Joint Genome Institute"/>
            <person name="Mondo S.J."/>
            <person name="Dannebaum R.O."/>
            <person name="Kuo R.C."/>
            <person name="Labutti K."/>
            <person name="Haridas S."/>
            <person name="Kuo A."/>
            <person name="Salamov A."/>
            <person name="Ahrendt S.R."/>
            <person name="Lipzen A."/>
            <person name="Sullivan W."/>
            <person name="Andreopoulos W.B."/>
            <person name="Clum A."/>
            <person name="Lindquist E."/>
            <person name="Daum C."/>
            <person name="Ramamoorthy G.K."/>
            <person name="Gryganskyi A."/>
            <person name="Culley D."/>
            <person name="Magnuson J.K."/>
            <person name="James T.Y."/>
            <person name="O'Malley M.A."/>
            <person name="Stajich J.E."/>
            <person name="Spatafora J.W."/>
            <person name="Visel A."/>
            <person name="Grigoriev I.V."/>
        </authorList>
    </citation>
    <scope>NUCLEOTIDE SEQUENCE [LARGE SCALE GENOMIC DNA]</scope>
    <source>
        <strain evidence="9 10">NRRL 1336</strain>
    </source>
</reference>
<dbReference type="GO" id="GO:0006878">
    <property type="term" value="P:intracellular copper ion homeostasis"/>
    <property type="evidence" value="ECO:0007669"/>
    <property type="project" value="TreeGrafter"/>
</dbReference>
<feature type="domain" description="Copper-fist" evidence="8">
    <location>
        <begin position="1"/>
        <end position="40"/>
    </location>
</feature>
<dbReference type="SUPFAM" id="SSF57879">
    <property type="entry name" value="Zinc domain conserved in yeast copper-regulated transcription factors"/>
    <property type="match status" value="1"/>
</dbReference>
<evidence type="ECO:0000256" key="2">
    <source>
        <dbReference type="ARBA" id="ARBA00022723"/>
    </source>
</evidence>
<dbReference type="PROSITE" id="PS01119">
    <property type="entry name" value="COPPER_FIST_1"/>
    <property type="match status" value="1"/>
</dbReference>
<dbReference type="STRING" id="90262.A0A1X2IBE2"/>
<evidence type="ECO:0000256" key="3">
    <source>
        <dbReference type="ARBA" id="ARBA00022833"/>
    </source>
</evidence>
<dbReference type="InterPro" id="IPR051763">
    <property type="entry name" value="Copper_Homeo_Regul"/>
</dbReference>
<evidence type="ECO:0000256" key="6">
    <source>
        <dbReference type="ARBA" id="ARBA00023163"/>
    </source>
</evidence>
<dbReference type="Gene3D" id="3.90.430.10">
    <property type="entry name" value="Copper fist DNA-binding domain"/>
    <property type="match status" value="1"/>
</dbReference>
<keyword evidence="5" id="KW-0805">Transcription regulation</keyword>
<dbReference type="InterPro" id="IPR036395">
    <property type="entry name" value="Cu_fist_DNA-bd_dom_sf"/>
</dbReference>
<keyword evidence="10" id="KW-1185">Reference proteome</keyword>
<dbReference type="GO" id="GO:0006879">
    <property type="term" value="P:intracellular iron ion homeostasis"/>
    <property type="evidence" value="ECO:0007669"/>
    <property type="project" value="TreeGrafter"/>
</dbReference>
<dbReference type="PANTHER" id="PTHR28088">
    <property type="entry name" value="TRANSCRIPTIONAL ACTIVATOR HAA1-RELATED"/>
    <property type="match status" value="1"/>
</dbReference>
<dbReference type="GO" id="GO:0000981">
    <property type="term" value="F:DNA-binding transcription factor activity, RNA polymerase II-specific"/>
    <property type="evidence" value="ECO:0007669"/>
    <property type="project" value="TreeGrafter"/>
</dbReference>
<dbReference type="PANTHER" id="PTHR28088:SF5">
    <property type="entry name" value="TRANSCRIPTIONAL ACTIVATOR HAA1-RELATED"/>
    <property type="match status" value="1"/>
</dbReference>
<dbReference type="EMBL" id="MCGE01000019">
    <property type="protein sequence ID" value="ORZ12421.1"/>
    <property type="molecule type" value="Genomic_DNA"/>
</dbReference>
<keyword evidence="6" id="KW-0804">Transcription</keyword>
<keyword evidence="2" id="KW-0479">Metal-binding</keyword>
<keyword evidence="7" id="KW-0539">Nucleus</keyword>
<comment type="subcellular location">
    <subcellularLocation>
        <location evidence="1">Nucleus</location>
    </subcellularLocation>
</comment>
<dbReference type="Proteomes" id="UP000193560">
    <property type="component" value="Unassembled WGS sequence"/>
</dbReference>
<evidence type="ECO:0000259" key="8">
    <source>
        <dbReference type="PROSITE" id="PS50073"/>
    </source>
</evidence>
<dbReference type="SMART" id="SM00412">
    <property type="entry name" value="Cu_FIST"/>
    <property type="match status" value="1"/>
</dbReference>
<keyword evidence="3" id="KW-0862">Zinc</keyword>
<dbReference type="GO" id="GO:0005634">
    <property type="term" value="C:nucleus"/>
    <property type="evidence" value="ECO:0007669"/>
    <property type="project" value="UniProtKB-SubCell"/>
</dbReference>
<sequence length="89" mass="10264">MILINNIKYACAVCIKGHRSSQCSHTDRRLSAIRRKGRPISQCDQCREQRKKYRIHQKCTCPKILPVLVKASSSSSYQKGSYQKGKVYF</sequence>
<dbReference type="OrthoDB" id="5600085at2759"/>